<feature type="signal peptide" evidence="1">
    <location>
        <begin position="1"/>
        <end position="25"/>
    </location>
</feature>
<dbReference type="SUPFAM" id="SSF49299">
    <property type="entry name" value="PKD domain"/>
    <property type="match status" value="1"/>
</dbReference>
<protein>
    <recommendedName>
        <fullName evidence="2">PKD domain-containing protein</fullName>
    </recommendedName>
</protein>
<dbReference type="CDD" id="cd00146">
    <property type="entry name" value="PKD"/>
    <property type="match status" value="1"/>
</dbReference>
<feature type="chain" id="PRO_5039185841" description="PKD domain-containing protein" evidence="1">
    <location>
        <begin position="26"/>
        <end position="340"/>
    </location>
</feature>
<dbReference type="Proteomes" id="UP000182486">
    <property type="component" value="Unassembled WGS sequence"/>
</dbReference>
<dbReference type="Gene3D" id="2.60.40.10">
    <property type="entry name" value="Immunoglobulins"/>
    <property type="match status" value="1"/>
</dbReference>
<dbReference type="InterPro" id="IPR035986">
    <property type="entry name" value="PKD_dom_sf"/>
</dbReference>
<name>A0A1K0FY31_9ACTN</name>
<comment type="caution">
    <text evidence="3">The sequence shown here is derived from an EMBL/GenBank/DDBJ whole genome shotgun (WGS) entry which is preliminary data.</text>
</comment>
<proteinExistence type="predicted"/>
<accession>A0A1K0FY31</accession>
<gene>
    <name evidence="3" type="ORF">BG844_34370</name>
</gene>
<dbReference type="AlphaFoldDB" id="A0A1K0FY31"/>
<evidence type="ECO:0000313" key="4">
    <source>
        <dbReference type="Proteomes" id="UP000182486"/>
    </source>
</evidence>
<dbReference type="InterPro" id="IPR013783">
    <property type="entry name" value="Ig-like_fold"/>
</dbReference>
<evidence type="ECO:0000313" key="3">
    <source>
        <dbReference type="EMBL" id="OJF09978.1"/>
    </source>
</evidence>
<keyword evidence="4" id="KW-1185">Reference proteome</keyword>
<dbReference type="PROSITE" id="PS50093">
    <property type="entry name" value="PKD"/>
    <property type="match status" value="1"/>
</dbReference>
<dbReference type="RefSeq" id="WP_071809579.1">
    <property type="nucleotide sequence ID" value="NZ_MEIA01000535.1"/>
</dbReference>
<evidence type="ECO:0000259" key="2">
    <source>
        <dbReference type="PROSITE" id="PS50093"/>
    </source>
</evidence>
<reference evidence="3 4" key="1">
    <citation type="submission" date="2016-09" db="EMBL/GenBank/DDBJ databases">
        <title>Couchioplanes caeruleus draft genome sequence.</title>
        <authorList>
            <person name="Sheehan J."/>
            <person name="Caffrey P."/>
        </authorList>
    </citation>
    <scope>NUCLEOTIDE SEQUENCE [LARGE SCALE GENOMIC DNA]</scope>
    <source>
        <strain evidence="3 4">DSM 43634</strain>
    </source>
</reference>
<dbReference type="InterPro" id="IPR000601">
    <property type="entry name" value="PKD_dom"/>
</dbReference>
<evidence type="ECO:0000256" key="1">
    <source>
        <dbReference type="SAM" id="SignalP"/>
    </source>
</evidence>
<dbReference type="Pfam" id="PF18911">
    <property type="entry name" value="PKD_4"/>
    <property type="match status" value="1"/>
</dbReference>
<dbReference type="EMBL" id="MEIA01000535">
    <property type="protein sequence ID" value="OJF09978.1"/>
    <property type="molecule type" value="Genomic_DNA"/>
</dbReference>
<keyword evidence="1" id="KW-0732">Signal</keyword>
<sequence>MTTGRPRILAALLTLALGAGTVAGAGMPGSAARAEGAISGTYRLDSTSIWAGQQVTLTQAALEDGTPETAPRITVDWGDSTSSDLEGAKATHSYAAAGSYTVRVTLTDDGATTPGTLLNATSVVTVAAAGGTFKFNPAWNWTWPGGGHEATLQLSGVPAETTRLWVNWGDGNTSLVQRTRTSVKHHYAFGTYTASVTLENAQGRVTKPAGTYSLRADTAKPSSSLKVPISPTKASSWKTVQGTAKDAQTGMDAVGVQLWKWKGAKEYYYHFSRSEWIRYTEGATRIPAAAIKWVPVSSAGVWKVKVAGLSKGYYLEVDYTALDRAGNANGPKYRVQRLTR</sequence>
<feature type="domain" description="PKD" evidence="2">
    <location>
        <begin position="76"/>
        <end position="108"/>
    </location>
</feature>
<dbReference type="GO" id="GO:0005975">
    <property type="term" value="P:carbohydrate metabolic process"/>
    <property type="evidence" value="ECO:0007669"/>
    <property type="project" value="UniProtKB-ARBA"/>
</dbReference>
<organism evidence="3 4">
    <name type="scientific">Couchioplanes caeruleus subsp. caeruleus</name>
    <dbReference type="NCBI Taxonomy" id="56427"/>
    <lineage>
        <taxon>Bacteria</taxon>
        <taxon>Bacillati</taxon>
        <taxon>Actinomycetota</taxon>
        <taxon>Actinomycetes</taxon>
        <taxon>Micromonosporales</taxon>
        <taxon>Micromonosporaceae</taxon>
        <taxon>Couchioplanes</taxon>
    </lineage>
</organism>